<feature type="transmembrane region" description="Helical" evidence="16">
    <location>
        <begin position="201"/>
        <end position="217"/>
    </location>
</feature>
<evidence type="ECO:0000256" key="5">
    <source>
        <dbReference type="ARBA" id="ARBA00017171"/>
    </source>
</evidence>
<dbReference type="Proteomes" id="UP000632828">
    <property type="component" value="Unassembled WGS sequence"/>
</dbReference>
<keyword evidence="9 16" id="KW-1133">Transmembrane helix</keyword>
<reference evidence="17" key="1">
    <citation type="submission" date="2020-09" db="EMBL/GenBank/DDBJ databases">
        <title>Pelobacter alkaliphilus sp. nov., a novel anaerobic arsenate-reducing bacterium from terrestrial mud volcano.</title>
        <authorList>
            <person name="Khomyakova M.A."/>
            <person name="Merkel A.Y."/>
            <person name="Slobodkin A.I."/>
        </authorList>
    </citation>
    <scope>NUCLEOTIDE SEQUENCE</scope>
    <source>
        <strain evidence="17">M08fum</strain>
    </source>
</reference>
<feature type="transmembrane region" description="Helical" evidence="16">
    <location>
        <begin position="107"/>
        <end position="126"/>
    </location>
</feature>
<dbReference type="GO" id="GO:0008654">
    <property type="term" value="P:phospholipid biosynthetic process"/>
    <property type="evidence" value="ECO:0007669"/>
    <property type="project" value="UniProtKB-KW"/>
</dbReference>
<evidence type="ECO:0000256" key="7">
    <source>
        <dbReference type="ARBA" id="ARBA00022679"/>
    </source>
</evidence>
<keyword evidence="12" id="KW-0594">Phospholipid biosynthesis</keyword>
<keyword evidence="7 15" id="KW-0808">Transferase</keyword>
<evidence type="ECO:0000256" key="3">
    <source>
        <dbReference type="ARBA" id="ARBA00010441"/>
    </source>
</evidence>
<evidence type="ECO:0000256" key="14">
    <source>
        <dbReference type="ARBA" id="ARBA00032361"/>
    </source>
</evidence>
<evidence type="ECO:0000256" key="15">
    <source>
        <dbReference type="RuleBase" id="RU003750"/>
    </source>
</evidence>
<dbReference type="Gene3D" id="1.20.120.1760">
    <property type="match status" value="1"/>
</dbReference>
<evidence type="ECO:0000256" key="12">
    <source>
        <dbReference type="ARBA" id="ARBA00023209"/>
    </source>
</evidence>
<keyword evidence="10" id="KW-0443">Lipid metabolism</keyword>
<evidence type="ECO:0000256" key="9">
    <source>
        <dbReference type="ARBA" id="ARBA00022989"/>
    </source>
</evidence>
<dbReference type="EMBL" id="JACWUN010000010">
    <property type="protein sequence ID" value="MBD1400955.1"/>
    <property type="molecule type" value="Genomic_DNA"/>
</dbReference>
<feature type="transmembrane region" description="Helical" evidence="16">
    <location>
        <begin position="223"/>
        <end position="240"/>
    </location>
</feature>
<dbReference type="RefSeq" id="WP_191156036.1">
    <property type="nucleotide sequence ID" value="NZ_JACWUN010000010.1"/>
</dbReference>
<keyword evidence="8 16" id="KW-0812">Transmembrane</keyword>
<dbReference type="Pfam" id="PF01066">
    <property type="entry name" value="CDP-OH_P_transf"/>
    <property type="match status" value="1"/>
</dbReference>
<evidence type="ECO:0000256" key="2">
    <source>
        <dbReference type="ARBA" id="ARBA00004127"/>
    </source>
</evidence>
<dbReference type="NCBIfam" id="TIGR00473">
    <property type="entry name" value="pssA"/>
    <property type="match status" value="1"/>
</dbReference>
<comment type="caution">
    <text evidence="17">The sequence shown here is derived from an EMBL/GenBank/DDBJ whole genome shotgun (WGS) entry which is preliminary data.</text>
</comment>
<accession>A0A8J6QUY5</accession>
<evidence type="ECO:0000256" key="8">
    <source>
        <dbReference type="ARBA" id="ARBA00022692"/>
    </source>
</evidence>
<comment type="similarity">
    <text evidence="3 15">Belongs to the CDP-alcohol phosphatidyltransferase class-I family.</text>
</comment>
<dbReference type="InterPro" id="IPR050324">
    <property type="entry name" value="CDP-alcohol_PTase-I"/>
</dbReference>
<evidence type="ECO:0000256" key="6">
    <source>
        <dbReference type="ARBA" id="ARBA00022516"/>
    </source>
</evidence>
<feature type="transmembrane region" description="Helical" evidence="16">
    <location>
        <begin position="138"/>
        <end position="160"/>
    </location>
</feature>
<dbReference type="InterPro" id="IPR000462">
    <property type="entry name" value="CDP-OH_P_trans"/>
</dbReference>
<evidence type="ECO:0000256" key="1">
    <source>
        <dbReference type="ARBA" id="ARBA00000287"/>
    </source>
</evidence>
<sequence>MVDEKLRNEKRENLRKGVYLLPNLITAAGIFAGFYVIISTIDGNYSRAAWFILLAAIFDGLDGKVARLTGTTSKFGVELDSLADVISFGVAPAVLLYDWALRPYGKLGWLAAFLFVICGALRLARFNVQVTTVESRRFVGLPIPAAACIVATCVLLFYQLGGTGTIRMVSMVLLVFVLAFLMVSNVPYISFKDPELFKRQPFRMLVLSIMLLIVIIAKPEVMLFLIGMVYLVSGPVVYYYSRRNKPHQDPPPAVDS</sequence>
<keyword evidence="6" id="KW-0444">Lipid biosynthesis</keyword>
<evidence type="ECO:0000256" key="10">
    <source>
        <dbReference type="ARBA" id="ARBA00023098"/>
    </source>
</evidence>
<evidence type="ECO:0000313" key="17">
    <source>
        <dbReference type="EMBL" id="MBD1400955.1"/>
    </source>
</evidence>
<dbReference type="GO" id="GO:0016020">
    <property type="term" value="C:membrane"/>
    <property type="evidence" value="ECO:0007669"/>
    <property type="project" value="InterPro"/>
</dbReference>
<evidence type="ECO:0000256" key="13">
    <source>
        <dbReference type="ARBA" id="ARBA00023264"/>
    </source>
</evidence>
<dbReference type="InterPro" id="IPR048254">
    <property type="entry name" value="CDP_ALCOHOL_P_TRANSF_CS"/>
</dbReference>
<comment type="catalytic activity">
    <reaction evidence="1">
        <text>a CDP-1,2-diacyl-sn-glycerol + L-serine = a 1,2-diacyl-sn-glycero-3-phospho-L-serine + CMP + H(+)</text>
        <dbReference type="Rhea" id="RHEA:16913"/>
        <dbReference type="ChEBI" id="CHEBI:15378"/>
        <dbReference type="ChEBI" id="CHEBI:33384"/>
        <dbReference type="ChEBI" id="CHEBI:57262"/>
        <dbReference type="ChEBI" id="CHEBI:58332"/>
        <dbReference type="ChEBI" id="CHEBI:60377"/>
        <dbReference type="EC" id="2.7.8.8"/>
    </reaction>
</comment>
<dbReference type="GO" id="GO:0012505">
    <property type="term" value="C:endomembrane system"/>
    <property type="evidence" value="ECO:0007669"/>
    <property type="project" value="UniProtKB-SubCell"/>
</dbReference>
<keyword evidence="11 16" id="KW-0472">Membrane</keyword>
<dbReference type="EC" id="2.7.8.8" evidence="4"/>
<evidence type="ECO:0000256" key="4">
    <source>
        <dbReference type="ARBA" id="ARBA00013174"/>
    </source>
</evidence>
<dbReference type="GO" id="GO:0003882">
    <property type="term" value="F:CDP-diacylglycerol-serine O-phosphatidyltransferase activity"/>
    <property type="evidence" value="ECO:0007669"/>
    <property type="project" value="UniProtKB-EC"/>
</dbReference>
<dbReference type="PANTHER" id="PTHR14269:SF61">
    <property type="entry name" value="CDP-DIACYLGLYCEROL--SERINE O-PHOSPHATIDYLTRANSFERASE"/>
    <property type="match status" value="1"/>
</dbReference>
<dbReference type="PANTHER" id="PTHR14269">
    <property type="entry name" value="CDP-DIACYLGLYCEROL--GLYCEROL-3-PHOSPHATE 3-PHOSPHATIDYLTRANSFERASE-RELATED"/>
    <property type="match status" value="1"/>
</dbReference>
<protein>
    <recommendedName>
        <fullName evidence="5">CDP-diacylglycerol--serine O-phosphatidyltransferase</fullName>
        <ecNumber evidence="4">2.7.8.8</ecNumber>
    </recommendedName>
    <alternativeName>
        <fullName evidence="14">Phosphatidylserine synthase</fullName>
    </alternativeName>
</protein>
<organism evidence="17 18">
    <name type="scientific">Pelovirga terrestris</name>
    <dbReference type="NCBI Taxonomy" id="2771352"/>
    <lineage>
        <taxon>Bacteria</taxon>
        <taxon>Pseudomonadati</taxon>
        <taxon>Thermodesulfobacteriota</taxon>
        <taxon>Desulfuromonadia</taxon>
        <taxon>Geobacterales</taxon>
        <taxon>Geobacteraceae</taxon>
        <taxon>Pelovirga</taxon>
    </lineage>
</organism>
<evidence type="ECO:0000256" key="16">
    <source>
        <dbReference type="SAM" id="Phobius"/>
    </source>
</evidence>
<feature type="transmembrane region" description="Helical" evidence="16">
    <location>
        <begin position="166"/>
        <end position="189"/>
    </location>
</feature>
<name>A0A8J6QUY5_9BACT</name>
<dbReference type="InterPro" id="IPR004533">
    <property type="entry name" value="CDP-diaglyc--ser_O-PTrfase"/>
</dbReference>
<keyword evidence="18" id="KW-1185">Reference proteome</keyword>
<proteinExistence type="inferred from homology"/>
<keyword evidence="13" id="KW-1208">Phospholipid metabolism</keyword>
<dbReference type="InterPro" id="IPR043130">
    <property type="entry name" value="CDP-OH_PTrfase_TM_dom"/>
</dbReference>
<evidence type="ECO:0000313" key="18">
    <source>
        <dbReference type="Proteomes" id="UP000632828"/>
    </source>
</evidence>
<feature type="transmembrane region" description="Helical" evidence="16">
    <location>
        <begin position="20"/>
        <end position="38"/>
    </location>
</feature>
<dbReference type="AlphaFoldDB" id="A0A8J6QUY5"/>
<comment type="subcellular location">
    <subcellularLocation>
        <location evidence="2">Endomembrane system</location>
        <topology evidence="2">Multi-pass membrane protein</topology>
    </subcellularLocation>
</comment>
<evidence type="ECO:0000256" key="11">
    <source>
        <dbReference type="ARBA" id="ARBA00023136"/>
    </source>
</evidence>
<gene>
    <name evidence="17" type="primary">pssA</name>
    <name evidence="17" type="ORF">ICT70_09745</name>
</gene>
<dbReference type="PROSITE" id="PS00379">
    <property type="entry name" value="CDP_ALCOHOL_P_TRANSF"/>
    <property type="match status" value="1"/>
</dbReference>